<organism evidence="2 3">
    <name type="scientific">Xylona heveae (strain CBS 132557 / TC161)</name>
    <dbReference type="NCBI Taxonomy" id="1328760"/>
    <lineage>
        <taxon>Eukaryota</taxon>
        <taxon>Fungi</taxon>
        <taxon>Dikarya</taxon>
        <taxon>Ascomycota</taxon>
        <taxon>Pezizomycotina</taxon>
        <taxon>Xylonomycetes</taxon>
        <taxon>Xylonales</taxon>
        <taxon>Xylonaceae</taxon>
        <taxon>Xylona</taxon>
    </lineage>
</organism>
<dbReference type="SUPFAM" id="SSF51735">
    <property type="entry name" value="NAD(P)-binding Rossmann-fold domains"/>
    <property type="match status" value="1"/>
</dbReference>
<dbReference type="PANTHER" id="PTHR45458:SF1">
    <property type="entry name" value="SHORT CHAIN DEHYDROGENASE"/>
    <property type="match status" value="1"/>
</dbReference>
<reference evidence="2 3" key="1">
    <citation type="journal article" date="2016" name="Fungal Biol.">
        <title>The genome of Xylona heveae provides a window into fungal endophytism.</title>
        <authorList>
            <person name="Gazis R."/>
            <person name="Kuo A."/>
            <person name="Riley R."/>
            <person name="LaButti K."/>
            <person name="Lipzen A."/>
            <person name="Lin J."/>
            <person name="Amirebrahimi M."/>
            <person name="Hesse C.N."/>
            <person name="Spatafora J.W."/>
            <person name="Henrissat B."/>
            <person name="Hainaut M."/>
            <person name="Grigoriev I.V."/>
            <person name="Hibbett D.S."/>
        </authorList>
    </citation>
    <scope>NUCLEOTIDE SEQUENCE [LARGE SCALE GENOMIC DNA]</scope>
    <source>
        <strain evidence="2 3">TC161</strain>
    </source>
</reference>
<comment type="similarity">
    <text evidence="1">Belongs to the short-chain dehydrogenases/reductases (SDR) family.</text>
</comment>
<sequence>MTTYLITGCSRGRGLGLAMLKHLSSKPSEQVGTIIATARQQTPALKKVVDGSAGRIVFVALDITDVTSTKKAAAEAEHILHGKGLDVLVNNAAIHSYSPNGIQEMDDLDNVLHVNIGGTHNVTRAFIPLLEKGKQKKIINISSTVGSFGMAERYAPLPYHGYKISKTGLNMLTYQYAHSFAEKGFTVVAISPGWLKTDLGGSIADLPPETGAEATLNIVFRVQKEDNGKFYNIHVPGWENHEGINAYAGEIVPW</sequence>
<dbReference type="AlphaFoldDB" id="A0A165HDT1"/>
<evidence type="ECO:0000313" key="2">
    <source>
        <dbReference type="EMBL" id="KZF23355.1"/>
    </source>
</evidence>
<dbReference type="OrthoDB" id="7289984at2759"/>
<gene>
    <name evidence="2" type="ORF">L228DRAFT_246119</name>
</gene>
<proteinExistence type="inferred from homology"/>
<dbReference type="PRINTS" id="PR00080">
    <property type="entry name" value="SDRFAMILY"/>
</dbReference>
<dbReference type="EMBL" id="KV407457">
    <property type="protein sequence ID" value="KZF23355.1"/>
    <property type="molecule type" value="Genomic_DNA"/>
</dbReference>
<keyword evidence="3" id="KW-1185">Reference proteome</keyword>
<dbReference type="Gene3D" id="3.40.50.720">
    <property type="entry name" value="NAD(P)-binding Rossmann-like Domain"/>
    <property type="match status" value="1"/>
</dbReference>
<dbReference type="InterPro" id="IPR036291">
    <property type="entry name" value="NAD(P)-bd_dom_sf"/>
</dbReference>
<evidence type="ECO:0000313" key="3">
    <source>
        <dbReference type="Proteomes" id="UP000076632"/>
    </source>
</evidence>
<protein>
    <submittedName>
        <fullName evidence="2">Short-chain dehydrogenase-like protein</fullName>
    </submittedName>
</protein>
<dbReference type="Pfam" id="PF00106">
    <property type="entry name" value="adh_short"/>
    <property type="match status" value="1"/>
</dbReference>
<dbReference type="InterPro" id="IPR052184">
    <property type="entry name" value="SDR_enzymes"/>
</dbReference>
<accession>A0A165HDT1</accession>
<evidence type="ECO:0000256" key="1">
    <source>
        <dbReference type="RuleBase" id="RU000363"/>
    </source>
</evidence>
<dbReference type="PRINTS" id="PR00081">
    <property type="entry name" value="GDHRDH"/>
</dbReference>
<dbReference type="GeneID" id="28897467"/>
<dbReference type="InParanoid" id="A0A165HDT1"/>
<dbReference type="GO" id="GO:0016616">
    <property type="term" value="F:oxidoreductase activity, acting on the CH-OH group of donors, NAD or NADP as acceptor"/>
    <property type="evidence" value="ECO:0007669"/>
    <property type="project" value="TreeGrafter"/>
</dbReference>
<name>A0A165HDT1_XYLHT</name>
<dbReference type="InterPro" id="IPR002347">
    <property type="entry name" value="SDR_fam"/>
</dbReference>
<dbReference type="RefSeq" id="XP_018188910.1">
    <property type="nucleotide sequence ID" value="XM_018332330.1"/>
</dbReference>
<dbReference type="Proteomes" id="UP000076632">
    <property type="component" value="Unassembled WGS sequence"/>
</dbReference>
<dbReference type="OMA" id="GWENNPG"/>
<dbReference type="PANTHER" id="PTHR45458">
    <property type="entry name" value="SHORT-CHAIN DEHYDROGENASE/REDUCTASE SDR"/>
    <property type="match status" value="1"/>
</dbReference>